<dbReference type="InterPro" id="IPR036322">
    <property type="entry name" value="WD40_repeat_dom_sf"/>
</dbReference>
<dbReference type="GO" id="GO:0045943">
    <property type="term" value="P:positive regulation of transcription by RNA polymerase I"/>
    <property type="evidence" value="ECO:0007669"/>
    <property type="project" value="InterPro"/>
</dbReference>
<proteinExistence type="predicted"/>
<dbReference type="RefSeq" id="XP_041191183.1">
    <property type="nucleotide sequence ID" value="XM_041341685.1"/>
</dbReference>
<evidence type="ECO:0000259" key="10">
    <source>
        <dbReference type="Pfam" id="PF23769"/>
    </source>
</evidence>
<keyword evidence="2" id="KW-0690">Ribosome biogenesis</keyword>
<dbReference type="PROSITE" id="PS50294">
    <property type="entry name" value="WD_REPEATS_REGION"/>
    <property type="match status" value="2"/>
</dbReference>
<dbReference type="PROSITE" id="PS50082">
    <property type="entry name" value="WD_REPEATS_2"/>
    <property type="match status" value="3"/>
</dbReference>
<evidence type="ECO:0000256" key="4">
    <source>
        <dbReference type="ARBA" id="ARBA00022574"/>
    </source>
</evidence>
<feature type="region of interest" description="Disordered" evidence="9">
    <location>
        <begin position="1"/>
        <end position="76"/>
    </location>
</feature>
<dbReference type="PANTHER" id="PTHR44215">
    <property type="entry name" value="WD REPEAT-CONTAINING PROTEIN 75"/>
    <property type="match status" value="1"/>
</dbReference>
<dbReference type="Proteomes" id="UP000807769">
    <property type="component" value="Unassembled WGS sequence"/>
</dbReference>
<dbReference type="SMART" id="SM00320">
    <property type="entry name" value="WD40"/>
    <property type="match status" value="5"/>
</dbReference>
<evidence type="ECO:0000256" key="2">
    <source>
        <dbReference type="ARBA" id="ARBA00022517"/>
    </source>
</evidence>
<organism evidence="11 12">
    <name type="scientific">Suillus subaureus</name>
    <dbReference type="NCBI Taxonomy" id="48587"/>
    <lineage>
        <taxon>Eukaryota</taxon>
        <taxon>Fungi</taxon>
        <taxon>Dikarya</taxon>
        <taxon>Basidiomycota</taxon>
        <taxon>Agaricomycotina</taxon>
        <taxon>Agaricomycetes</taxon>
        <taxon>Agaricomycetidae</taxon>
        <taxon>Boletales</taxon>
        <taxon>Suillineae</taxon>
        <taxon>Suillaceae</taxon>
        <taxon>Suillus</taxon>
    </lineage>
</organism>
<feature type="compositionally biased region" description="Polar residues" evidence="9">
    <location>
        <begin position="922"/>
        <end position="941"/>
    </location>
</feature>
<evidence type="ECO:0000256" key="6">
    <source>
        <dbReference type="ARBA" id="ARBA00023163"/>
    </source>
</evidence>
<evidence type="ECO:0000256" key="3">
    <source>
        <dbReference type="ARBA" id="ARBA00022552"/>
    </source>
</evidence>
<dbReference type="GO" id="GO:2000234">
    <property type="term" value="P:positive regulation of rRNA processing"/>
    <property type="evidence" value="ECO:0007669"/>
    <property type="project" value="TreeGrafter"/>
</dbReference>
<feature type="repeat" description="WD" evidence="8">
    <location>
        <begin position="128"/>
        <end position="170"/>
    </location>
</feature>
<feature type="compositionally biased region" description="Basic residues" evidence="9">
    <location>
        <begin position="946"/>
        <end position="956"/>
    </location>
</feature>
<keyword evidence="5" id="KW-0677">Repeat</keyword>
<feature type="compositionally biased region" description="Basic and acidic residues" evidence="9">
    <location>
        <begin position="49"/>
        <end position="58"/>
    </location>
</feature>
<evidence type="ECO:0000256" key="9">
    <source>
        <dbReference type="SAM" id="MobiDB-lite"/>
    </source>
</evidence>
<evidence type="ECO:0000256" key="1">
    <source>
        <dbReference type="ARBA" id="ARBA00004604"/>
    </source>
</evidence>
<evidence type="ECO:0000256" key="8">
    <source>
        <dbReference type="PROSITE-ProRule" id="PRU00221"/>
    </source>
</evidence>
<feature type="region of interest" description="Disordered" evidence="9">
    <location>
        <begin position="904"/>
        <end position="956"/>
    </location>
</feature>
<protein>
    <submittedName>
        <fullName evidence="11">WD40-repeat-containing domain protein</fullName>
    </submittedName>
</protein>
<evidence type="ECO:0000256" key="7">
    <source>
        <dbReference type="ARBA" id="ARBA00023242"/>
    </source>
</evidence>
<comment type="caution">
    <text evidence="11">The sequence shown here is derived from an EMBL/GenBank/DDBJ whole genome shotgun (WGS) entry which is preliminary data.</text>
</comment>
<evidence type="ECO:0000313" key="12">
    <source>
        <dbReference type="Proteomes" id="UP000807769"/>
    </source>
</evidence>
<dbReference type="Pfam" id="PF23769">
    <property type="entry name" value="Beta-prop_WDR75_2nd"/>
    <property type="match status" value="1"/>
</dbReference>
<dbReference type="GO" id="GO:0003723">
    <property type="term" value="F:RNA binding"/>
    <property type="evidence" value="ECO:0007669"/>
    <property type="project" value="InterPro"/>
</dbReference>
<dbReference type="InterPro" id="IPR001680">
    <property type="entry name" value="WD40_rpt"/>
</dbReference>
<dbReference type="OrthoDB" id="4096at2759"/>
<keyword evidence="4 8" id="KW-0853">WD repeat</keyword>
<keyword evidence="12" id="KW-1185">Reference proteome</keyword>
<feature type="repeat" description="WD" evidence="8">
    <location>
        <begin position="539"/>
        <end position="574"/>
    </location>
</feature>
<feature type="domain" description="WD repeat-containing protein 75 second beta-propeller" evidence="10">
    <location>
        <begin position="441"/>
        <end position="716"/>
    </location>
</feature>
<accession>A0A9P7JBT6</accession>
<feature type="region of interest" description="Disordered" evidence="9">
    <location>
        <begin position="197"/>
        <end position="219"/>
    </location>
</feature>
<dbReference type="InterPro" id="IPR057644">
    <property type="entry name" value="Beta-prop_WDR75_2nd"/>
</dbReference>
<keyword evidence="3" id="KW-0698">rRNA processing</keyword>
<dbReference type="EMBL" id="JABBWG010000024">
    <property type="protein sequence ID" value="KAG1813309.1"/>
    <property type="molecule type" value="Genomic_DNA"/>
</dbReference>
<reference evidence="11" key="1">
    <citation type="journal article" date="2020" name="New Phytol.">
        <title>Comparative genomics reveals dynamic genome evolution in host specialist ectomycorrhizal fungi.</title>
        <authorList>
            <person name="Lofgren L.A."/>
            <person name="Nguyen N.H."/>
            <person name="Vilgalys R."/>
            <person name="Ruytinx J."/>
            <person name="Liao H.L."/>
            <person name="Branco S."/>
            <person name="Kuo A."/>
            <person name="LaButti K."/>
            <person name="Lipzen A."/>
            <person name="Andreopoulos W."/>
            <person name="Pangilinan J."/>
            <person name="Riley R."/>
            <person name="Hundley H."/>
            <person name="Na H."/>
            <person name="Barry K."/>
            <person name="Grigoriev I.V."/>
            <person name="Stajich J.E."/>
            <person name="Kennedy P.G."/>
        </authorList>
    </citation>
    <scope>NUCLEOTIDE SEQUENCE</scope>
    <source>
        <strain evidence="11">MN1</strain>
    </source>
</reference>
<keyword evidence="6" id="KW-0804">Transcription</keyword>
<feature type="repeat" description="WD" evidence="8">
    <location>
        <begin position="342"/>
        <end position="383"/>
    </location>
</feature>
<dbReference type="Gene3D" id="2.130.10.10">
    <property type="entry name" value="YVTN repeat-like/Quinoprotein amine dehydrogenase"/>
    <property type="match status" value="3"/>
</dbReference>
<dbReference type="SUPFAM" id="SSF50978">
    <property type="entry name" value="WD40 repeat-like"/>
    <property type="match status" value="2"/>
</dbReference>
<dbReference type="AlphaFoldDB" id="A0A9P7JBT6"/>
<feature type="compositionally biased region" description="Basic and acidic residues" evidence="9">
    <location>
        <begin position="200"/>
        <end position="209"/>
    </location>
</feature>
<dbReference type="PANTHER" id="PTHR44215:SF1">
    <property type="entry name" value="WD REPEAT-CONTAINING PROTEIN 75"/>
    <property type="match status" value="1"/>
</dbReference>
<evidence type="ECO:0000313" key="11">
    <source>
        <dbReference type="EMBL" id="KAG1813309.1"/>
    </source>
</evidence>
<dbReference type="InterPro" id="IPR015943">
    <property type="entry name" value="WD40/YVTN_repeat-like_dom_sf"/>
</dbReference>
<dbReference type="Pfam" id="PF23869">
    <property type="entry name" value="Beta-prop_WDR75_1st"/>
    <property type="match status" value="1"/>
</dbReference>
<name>A0A9P7JBT6_9AGAM</name>
<keyword evidence="7" id="KW-0539">Nucleus</keyword>
<dbReference type="GO" id="GO:0006364">
    <property type="term" value="P:rRNA processing"/>
    <property type="evidence" value="ECO:0007669"/>
    <property type="project" value="UniProtKB-KW"/>
</dbReference>
<evidence type="ECO:0000256" key="5">
    <source>
        <dbReference type="ARBA" id="ARBA00022737"/>
    </source>
</evidence>
<comment type="subcellular location">
    <subcellularLocation>
        <location evidence="1">Nucleus</location>
        <location evidence="1">Nucleolus</location>
    </subcellularLocation>
</comment>
<dbReference type="GO" id="GO:0032040">
    <property type="term" value="C:small-subunit processome"/>
    <property type="evidence" value="ECO:0007669"/>
    <property type="project" value="InterPro"/>
</dbReference>
<sequence length="956" mass="104790">MAAAKVINHTPFVPRLPKDVPLPPSPAESTSPPTPEKAKVKEGVQGMKKQGEQERGNANEEPESEMPQSEPLKPLTWTSLTDSKLPIHIHQYSRRTGGAHFFSIVGERIKIHSTSSGKVVSTLPGPQDDGHQDIITSAILSAHNAFQLITASLDGTIKVWDFLEGILLHTINLEQPIHHVCGHEKIKDYVFVATAKTKKGNGDGDEQPKPNRSAKAPSEESCVILRVSLKPQNPASGAKWHKSSQITPVGKTRYTAGLAVSASGEWLIAVAGHKAYVAQVSALKSGFTKYVSPDALTCLAVHPLEDYFATGDAKGVVRLWYCLNLGRPAVANVEKRSQTSELHWHAHAVSSVAFTTNGAYLLSGGEEAVLVIWQLYSGKKEFVPRVGSPIKSVVVSRGSAAEEEYLLGLADASFAFVSSATLKLSRVFSRIKLDSVTSIHSLSSTLVLPSSHPSSLQTYSPSSAMLIAELEVSPSNRVSRQEEKMLEPSRVERVIISPSGEWMATIDRREGDESFRGEIYLKIWWWDKKVDRPHGLNKVTSISFSPSDDIQLVTTGEDRNVKTWRIRSTKDKKGNVEVSWTSRSSFGFRLEMPRGSAWSPDGSLLAVALDASVALYDSSSNALHLTIVCSECPKISSIHFIGHHGQYIAVLGSPNLVVCDIINRSVRWHRRHIHPYVTLVPHPYQDTFATIHRSPSDTTNGLMVYSISSSTPLLSQTLPFGIRNLVWYPAPSRFASQSDVFPCGNYACFRRRASRARTPAVADETSSSTKALQKGLAVPKRSLFEEMFGVPALTDISHNAVSSETASVFDAPAYLMPPMENLFEPLINGFLKLRLKENVDEEHQKPAFIEMGKASNDDILDTFIPFFKDITGKWFSSLVNGYSTDLYKGLPDYPFHSDTRPVALTLPTTPSSHHAKPAPRTVASQKPNPNASSKKQASTPSVPAKTGKKRSRHSLA</sequence>
<dbReference type="GeneID" id="64635701"/>
<dbReference type="InterPro" id="IPR053826">
    <property type="entry name" value="WDR75"/>
</dbReference>
<gene>
    <name evidence="11" type="ORF">BJ212DRAFT_1517104</name>
</gene>